<dbReference type="HOGENOM" id="CLU_042529_12_0_9"/>
<reference evidence="9" key="1">
    <citation type="journal article" date="2016" name="Genome Announc.">
        <title>Complete genome sequence of Alkaliphilus metalliredigens strain QYMF, an alkaliphilic and metal-reducing bacterium isolated from borax-contaminated leachate ponds.</title>
        <authorList>
            <person name="Hwang C."/>
            <person name="Copeland A."/>
            <person name="Lucas S."/>
            <person name="Lapidus A."/>
            <person name="Barry K."/>
            <person name="Detter J.C."/>
            <person name="Glavina Del Rio T."/>
            <person name="Hammon N."/>
            <person name="Israni S."/>
            <person name="Dalin E."/>
            <person name="Tice H."/>
            <person name="Pitluck S."/>
            <person name="Chertkov O."/>
            <person name="Brettin T."/>
            <person name="Bruce D."/>
            <person name="Han C."/>
            <person name="Schmutz J."/>
            <person name="Larimer F."/>
            <person name="Land M.L."/>
            <person name="Hauser L."/>
            <person name="Kyrpides N."/>
            <person name="Mikhailova N."/>
            <person name="Ye Q."/>
            <person name="Zhou J."/>
            <person name="Richardson P."/>
            <person name="Fields M.W."/>
        </authorList>
    </citation>
    <scope>NUCLEOTIDE SEQUENCE [LARGE SCALE GENOMIC DNA]</scope>
    <source>
        <strain evidence="9">QYMF</strain>
    </source>
</reference>
<keyword evidence="4 6" id="KW-1015">Disulfide bond</keyword>
<evidence type="ECO:0000256" key="1">
    <source>
        <dbReference type="ARBA" id="ARBA00022559"/>
    </source>
</evidence>
<proteinExistence type="inferred from homology"/>
<dbReference type="Gene3D" id="3.40.30.10">
    <property type="entry name" value="Glutaredoxin"/>
    <property type="match status" value="1"/>
</dbReference>
<dbReference type="STRING" id="293826.Amet_3736"/>
<name>A6TUI7_ALKMQ</name>
<feature type="disulfide bond" description="Redox-active" evidence="6">
    <location>
        <begin position="84"/>
        <end position="118"/>
    </location>
</feature>
<dbReference type="HAMAP" id="MF_00269">
    <property type="entry name" value="Tpx"/>
    <property type="match status" value="1"/>
</dbReference>
<dbReference type="InterPro" id="IPR013766">
    <property type="entry name" value="Thioredoxin_domain"/>
</dbReference>
<evidence type="ECO:0000256" key="2">
    <source>
        <dbReference type="ARBA" id="ARBA00022862"/>
    </source>
</evidence>
<dbReference type="InterPro" id="IPR013740">
    <property type="entry name" value="Redoxin"/>
</dbReference>
<dbReference type="SUPFAM" id="SSF52833">
    <property type="entry name" value="Thioredoxin-like"/>
    <property type="match status" value="1"/>
</dbReference>
<keyword evidence="3 6" id="KW-0560">Oxidoreductase</keyword>
<evidence type="ECO:0000259" key="7">
    <source>
        <dbReference type="PROSITE" id="PS51352"/>
    </source>
</evidence>
<evidence type="ECO:0000256" key="3">
    <source>
        <dbReference type="ARBA" id="ARBA00023002"/>
    </source>
</evidence>
<dbReference type="Proteomes" id="UP000001572">
    <property type="component" value="Chromosome"/>
</dbReference>
<dbReference type="KEGG" id="amt:Amet_3736"/>
<dbReference type="InterPro" id="IPR036249">
    <property type="entry name" value="Thioredoxin-like_sf"/>
</dbReference>
<evidence type="ECO:0000256" key="4">
    <source>
        <dbReference type="ARBA" id="ARBA00023157"/>
    </source>
</evidence>
<evidence type="ECO:0000313" key="8">
    <source>
        <dbReference type="EMBL" id="ABR49855.1"/>
    </source>
</evidence>
<dbReference type="EC" id="1.11.1.24" evidence="6"/>
<keyword evidence="1 6" id="KW-0575">Peroxidase</keyword>
<feature type="active site" description="Cysteine sulfenic acid (-SOH) intermediate" evidence="6">
    <location>
        <position position="84"/>
    </location>
</feature>
<dbReference type="PROSITE" id="PS01265">
    <property type="entry name" value="TPX"/>
    <property type="match status" value="1"/>
</dbReference>
<evidence type="ECO:0000313" key="9">
    <source>
        <dbReference type="Proteomes" id="UP000001572"/>
    </source>
</evidence>
<feature type="domain" description="Thioredoxin" evidence="7">
    <location>
        <begin position="42"/>
        <end position="188"/>
    </location>
</feature>
<dbReference type="NCBIfam" id="NF001808">
    <property type="entry name" value="PRK00522.1"/>
    <property type="match status" value="1"/>
</dbReference>
<dbReference type="InterPro" id="IPR018219">
    <property type="entry name" value="Tpx_CS"/>
</dbReference>
<comment type="miscellaneous">
    <text evidence="6">The active site is a conserved redox-active cysteine residue, the peroxidatic cysteine (C(P)), which makes the nucleophilic attack on the peroxide substrate. The peroxide oxidizes the C(P)-SH to cysteine sulfenic acid (C(P)-SOH), which then reacts with another cysteine residue, the resolving cysteine (C(R)), to form a disulfide bridge. The disulfide is subsequently reduced by an appropriate electron donor to complete the catalytic cycle. In this atypical 2-Cys peroxiredoxin, C(R) is present in the same subunit to form an intramolecular disulfide. The disulfide is subsequently reduced by thioredoxin.</text>
</comment>
<dbReference type="InterPro" id="IPR002065">
    <property type="entry name" value="TPX"/>
</dbReference>
<dbReference type="Pfam" id="PF08534">
    <property type="entry name" value="Redoxin"/>
    <property type="match status" value="1"/>
</dbReference>
<protein>
    <recommendedName>
        <fullName evidence="6">Thiol peroxidase</fullName>
        <shortName evidence="6">Tpx</shortName>
        <ecNumber evidence="6">1.11.1.24</ecNumber>
    </recommendedName>
    <alternativeName>
        <fullName evidence="6">Peroxiredoxin tpx</fullName>
        <shortName evidence="6">Prx</shortName>
    </alternativeName>
    <alternativeName>
        <fullName evidence="6">Thioredoxin peroxidase</fullName>
    </alternativeName>
    <alternativeName>
        <fullName evidence="6">Thioredoxin-dependent peroxiredoxin</fullName>
    </alternativeName>
</protein>
<dbReference type="PANTHER" id="PTHR43110:SF1">
    <property type="entry name" value="THIOL PEROXIDASE"/>
    <property type="match status" value="1"/>
</dbReference>
<sequence length="190" mass="21159">MGINRVDIRNNDGDLRGDKYMDKRKDVVTMGGNPVTLIGNEIKVGVQGPDFTVLTNDMEPFSLQDAGKKVKIISVVPSLDTGVCEFQTTHFNEKASELGDVAILTVSVDLPFAQKRFCGAKGIDQVVTLSDHKDLSFGLNYGFVIEELRLLSRGIVILDKNNIVQYVEYVKEVKEHPNYERALEEAKKLV</sequence>
<comment type="subunit">
    <text evidence="6">Homodimer.</text>
</comment>
<comment type="function">
    <text evidence="6">Thiol-specific peroxidase that catalyzes the reduction of hydrogen peroxide and organic hydroperoxides to water and alcohols, respectively. Plays a role in cell protection against oxidative stress by detoxifying peroxides.</text>
</comment>
<dbReference type="eggNOG" id="COG2077">
    <property type="taxonomic scope" value="Bacteria"/>
</dbReference>
<keyword evidence="9" id="KW-1185">Reference proteome</keyword>
<keyword evidence="2 6" id="KW-0049">Antioxidant</keyword>
<gene>
    <name evidence="6" type="primary">tpx</name>
    <name evidence="8" type="ordered locus">Amet_3736</name>
</gene>
<dbReference type="CDD" id="cd03014">
    <property type="entry name" value="PRX_Atyp2cys"/>
    <property type="match status" value="1"/>
</dbReference>
<comment type="similarity">
    <text evidence="6">Belongs to the peroxiredoxin family. Tpx subfamily.</text>
</comment>
<dbReference type="PROSITE" id="PS51352">
    <property type="entry name" value="THIOREDOXIN_2"/>
    <property type="match status" value="1"/>
</dbReference>
<organism evidence="8 9">
    <name type="scientific">Alkaliphilus metalliredigens (strain QYMF)</name>
    <dbReference type="NCBI Taxonomy" id="293826"/>
    <lineage>
        <taxon>Bacteria</taxon>
        <taxon>Bacillati</taxon>
        <taxon>Bacillota</taxon>
        <taxon>Clostridia</taxon>
        <taxon>Peptostreptococcales</taxon>
        <taxon>Natronincolaceae</taxon>
        <taxon>Alkaliphilus</taxon>
    </lineage>
</organism>
<dbReference type="InterPro" id="IPR050455">
    <property type="entry name" value="Tpx_Peroxidase_subfamily"/>
</dbReference>
<keyword evidence="5 6" id="KW-0676">Redox-active center</keyword>
<dbReference type="GO" id="GO:0008379">
    <property type="term" value="F:thioredoxin peroxidase activity"/>
    <property type="evidence" value="ECO:0007669"/>
    <property type="project" value="UniProtKB-UniRule"/>
</dbReference>
<dbReference type="AlphaFoldDB" id="A6TUI7"/>
<dbReference type="PANTHER" id="PTHR43110">
    <property type="entry name" value="THIOL PEROXIDASE"/>
    <property type="match status" value="1"/>
</dbReference>
<evidence type="ECO:0000256" key="5">
    <source>
        <dbReference type="ARBA" id="ARBA00023284"/>
    </source>
</evidence>
<dbReference type="EMBL" id="CP000724">
    <property type="protein sequence ID" value="ABR49855.1"/>
    <property type="molecule type" value="Genomic_DNA"/>
</dbReference>
<comment type="catalytic activity">
    <reaction evidence="6">
        <text>a hydroperoxide + [thioredoxin]-dithiol = an alcohol + [thioredoxin]-disulfide + H2O</text>
        <dbReference type="Rhea" id="RHEA:62620"/>
        <dbReference type="Rhea" id="RHEA-COMP:10698"/>
        <dbReference type="Rhea" id="RHEA-COMP:10700"/>
        <dbReference type="ChEBI" id="CHEBI:15377"/>
        <dbReference type="ChEBI" id="CHEBI:29950"/>
        <dbReference type="ChEBI" id="CHEBI:30879"/>
        <dbReference type="ChEBI" id="CHEBI:35924"/>
        <dbReference type="ChEBI" id="CHEBI:50058"/>
        <dbReference type="EC" id="1.11.1.24"/>
    </reaction>
</comment>
<evidence type="ECO:0000256" key="6">
    <source>
        <dbReference type="HAMAP-Rule" id="MF_00269"/>
    </source>
</evidence>
<accession>A6TUI7</accession>